<gene>
    <name evidence="1" type="ORF">DCC35_06910</name>
</gene>
<dbReference type="EMBL" id="CP028923">
    <property type="protein sequence ID" value="QCK14489.1"/>
    <property type="molecule type" value="Genomic_DNA"/>
</dbReference>
<organism evidence="1 2">
    <name type="scientific">Mangrovivirga cuniculi</name>
    <dbReference type="NCBI Taxonomy" id="2715131"/>
    <lineage>
        <taxon>Bacteria</taxon>
        <taxon>Pseudomonadati</taxon>
        <taxon>Bacteroidota</taxon>
        <taxon>Cytophagia</taxon>
        <taxon>Cytophagales</taxon>
        <taxon>Mangrovivirgaceae</taxon>
        <taxon>Mangrovivirga</taxon>
    </lineage>
</organism>
<reference evidence="1 2" key="1">
    <citation type="submission" date="2018-04" db="EMBL/GenBank/DDBJ databases">
        <title>Complete genome uncultured novel isolate.</title>
        <authorList>
            <person name="Merlino G."/>
        </authorList>
    </citation>
    <scope>NUCLEOTIDE SEQUENCE [LARGE SCALE GENOMIC DNA]</scope>
    <source>
        <strain evidence="2">R1DC9</strain>
    </source>
</reference>
<dbReference type="PROSITE" id="PS50817">
    <property type="entry name" value="INTEIN_N_TER"/>
    <property type="match status" value="1"/>
</dbReference>
<dbReference type="RefSeq" id="WP_137090077.1">
    <property type="nucleotide sequence ID" value="NZ_CP028923.1"/>
</dbReference>
<evidence type="ECO:0000313" key="1">
    <source>
        <dbReference type="EMBL" id="QCK14489.1"/>
    </source>
</evidence>
<dbReference type="AlphaFoldDB" id="A0A4D7JDZ9"/>
<keyword evidence="2" id="KW-1185">Reference proteome</keyword>
<dbReference type="KEGG" id="fpf:DCC35_06910"/>
<dbReference type="Proteomes" id="UP000298616">
    <property type="component" value="Chromosome"/>
</dbReference>
<protein>
    <submittedName>
        <fullName evidence="1">Uncharacterized protein</fullName>
    </submittedName>
</protein>
<evidence type="ECO:0000313" key="2">
    <source>
        <dbReference type="Proteomes" id="UP000298616"/>
    </source>
</evidence>
<accession>A0A4D7JDZ9</accession>
<dbReference type="InterPro" id="IPR006141">
    <property type="entry name" value="Intein_N"/>
</dbReference>
<sequence>MKKKSEIRISYLDSESQISQNIRLGLNGYLNLLKLQDEKCLTFDKAIRIELGEDLENKVINFDDFEYLARVKISRVPEIFNSRNDYNVLIESIFKEILNLLKNKFNFDTSSLEKAIENVRIKEFIEFKQIGEFKEIEDFKLMLGANFNIHKTNFFVIIFNSDKKKVFEYNLYSLMSSQTIINEYFPEFSNHKKNQVDILLRRLARRYSIVSYNHTFEVQVDDKFPSDLVELKLKALNPDTLQKDRIEILKECLQHGI</sequence>
<name>A0A4D7JDZ9_9BACT</name>
<proteinExistence type="predicted"/>
<dbReference type="GO" id="GO:0016539">
    <property type="term" value="P:intein-mediated protein splicing"/>
    <property type="evidence" value="ECO:0007669"/>
    <property type="project" value="InterPro"/>
</dbReference>